<dbReference type="AlphaFoldDB" id="A0A3D8IAT9"/>
<keyword evidence="1" id="KW-1133">Transmembrane helix</keyword>
<dbReference type="GeneID" id="82536149"/>
<keyword evidence="3" id="KW-1185">Reference proteome</keyword>
<proteinExistence type="predicted"/>
<name>A0A3D8IAT9_9HELI</name>
<sequence length="174" mass="19220">MRAVLALLCGICFFGVILNASQMREESANAESSLQGMSSDSKISEFAFEMGKSPLESINMLQYFGVILILVGLLIFLWYVKNRLNSPQIKATKPNVLGALFDAKNSTSAVQVQSITTLGLNSKLIVFEAYQKRYLVILGNSYAKLVDSYSIESESATQESFKELLEQELPSEAK</sequence>
<evidence type="ECO:0000256" key="1">
    <source>
        <dbReference type="SAM" id="Phobius"/>
    </source>
</evidence>
<evidence type="ECO:0000313" key="3">
    <source>
        <dbReference type="Proteomes" id="UP000256650"/>
    </source>
</evidence>
<feature type="transmembrane region" description="Helical" evidence="1">
    <location>
        <begin position="60"/>
        <end position="80"/>
    </location>
</feature>
<organism evidence="2 3">
    <name type="scientific">Helicobacter ganmani</name>
    <dbReference type="NCBI Taxonomy" id="60246"/>
    <lineage>
        <taxon>Bacteria</taxon>
        <taxon>Pseudomonadati</taxon>
        <taxon>Campylobacterota</taxon>
        <taxon>Epsilonproteobacteria</taxon>
        <taxon>Campylobacterales</taxon>
        <taxon>Helicobacteraceae</taxon>
        <taxon>Helicobacter</taxon>
    </lineage>
</organism>
<dbReference type="RefSeq" id="WP_115551999.1">
    <property type="nucleotide sequence ID" value="NZ_CAOOSM010000013.1"/>
</dbReference>
<protein>
    <submittedName>
        <fullName evidence="2">Uncharacterized protein</fullName>
    </submittedName>
</protein>
<keyword evidence="1" id="KW-0472">Membrane</keyword>
<dbReference type="OrthoDB" id="5325355at2"/>
<reference evidence="2 3" key="1">
    <citation type="submission" date="2018-04" db="EMBL/GenBank/DDBJ databases">
        <title>Novel Campyloabacter and Helicobacter Species and Strains.</title>
        <authorList>
            <person name="Mannion A.J."/>
            <person name="Shen Z."/>
            <person name="Fox J.G."/>
        </authorList>
    </citation>
    <scope>NUCLEOTIDE SEQUENCE [LARGE SCALE GENOMIC DNA]</scope>
    <source>
        <strain evidence="2 3">MIT 99-5101</strain>
    </source>
</reference>
<dbReference type="Proteomes" id="UP000256650">
    <property type="component" value="Unassembled WGS sequence"/>
</dbReference>
<dbReference type="EMBL" id="NXLS01000008">
    <property type="protein sequence ID" value="RDU62165.1"/>
    <property type="molecule type" value="Genomic_DNA"/>
</dbReference>
<comment type="caution">
    <text evidence="2">The sequence shown here is derived from an EMBL/GenBank/DDBJ whole genome shotgun (WGS) entry which is preliminary data.</text>
</comment>
<evidence type="ECO:0000313" key="2">
    <source>
        <dbReference type="EMBL" id="RDU62165.1"/>
    </source>
</evidence>
<keyword evidence="1" id="KW-0812">Transmembrane</keyword>
<gene>
    <name evidence="2" type="ORF">CQA43_07620</name>
</gene>
<accession>A0A3D8IAT9</accession>